<dbReference type="Proteomes" id="UP001151699">
    <property type="component" value="Chromosome C"/>
</dbReference>
<protein>
    <recommendedName>
        <fullName evidence="4">Peptidase A2 domain-containing protein</fullName>
    </recommendedName>
</protein>
<feature type="region of interest" description="Disordered" evidence="1">
    <location>
        <begin position="78"/>
        <end position="107"/>
    </location>
</feature>
<evidence type="ECO:0008006" key="4">
    <source>
        <dbReference type="Google" id="ProtNLM"/>
    </source>
</evidence>
<name>A0A9Q0RUX8_9DIPT</name>
<dbReference type="OrthoDB" id="7790967at2759"/>
<sequence length="496" mass="55740">MGLVDYALSVQNLCGIIEAAKMEGDMNNSLLIHELVEKLPSHIKLNWAVYRINLPQVTLKDLSNWLYELAKGASNVLTTQPEDKSKRNQASVNVHQSSSSKSNDSSLISQSSFAEKKCCLCPMMSHGLNDWPEFKRMSSEQRWLTVKNKGLCRFCLGQHFYLKCKQRTACGIDGCEYKHHPKLHRANFSQITSKKLDDKIGQADPKNDFVQRAHHVHLEPFPLAMLRDIMVRLYYKNKTLEVIAFLDDGATSTLVNKNVVTFLGIQGGVRQDILLKWTKGISRVEENSQRVTIGISGIAPGSRRYELRDISTVDDLELEKQSLNTQLLARKYHHLRNIPAYSYENMAAQIIIGLDNWKLGIPLKVVDKGWSDPVATKTRLGWEIHGEKFPTTPLNISAESGKAMSLSLIRDHDVSEEELENNLLEGNDEPFDKDLSLDRTIQNISINLGDLLVTAKSSNLSESPEDSGFSGKLEATTPTALDRISTPISLDEMHNL</sequence>
<evidence type="ECO:0000256" key="1">
    <source>
        <dbReference type="SAM" id="MobiDB-lite"/>
    </source>
</evidence>
<organism evidence="2 3">
    <name type="scientific">Pseudolycoriella hygida</name>
    <dbReference type="NCBI Taxonomy" id="35572"/>
    <lineage>
        <taxon>Eukaryota</taxon>
        <taxon>Metazoa</taxon>
        <taxon>Ecdysozoa</taxon>
        <taxon>Arthropoda</taxon>
        <taxon>Hexapoda</taxon>
        <taxon>Insecta</taxon>
        <taxon>Pterygota</taxon>
        <taxon>Neoptera</taxon>
        <taxon>Endopterygota</taxon>
        <taxon>Diptera</taxon>
        <taxon>Nematocera</taxon>
        <taxon>Sciaroidea</taxon>
        <taxon>Sciaridae</taxon>
        <taxon>Pseudolycoriella</taxon>
    </lineage>
</organism>
<keyword evidence="3" id="KW-1185">Reference proteome</keyword>
<dbReference type="EMBL" id="WJQU01000004">
    <property type="protein sequence ID" value="KAJ6635110.1"/>
    <property type="molecule type" value="Genomic_DNA"/>
</dbReference>
<dbReference type="PANTHER" id="PTHR47331">
    <property type="entry name" value="PHD-TYPE DOMAIN-CONTAINING PROTEIN"/>
    <property type="match status" value="1"/>
</dbReference>
<dbReference type="PANTHER" id="PTHR47331:SF5">
    <property type="entry name" value="RIBONUCLEASE H"/>
    <property type="match status" value="1"/>
</dbReference>
<comment type="caution">
    <text evidence="2">The sequence shown here is derived from an EMBL/GenBank/DDBJ whole genome shotgun (WGS) entry which is preliminary data.</text>
</comment>
<feature type="compositionally biased region" description="Low complexity" evidence="1">
    <location>
        <begin position="97"/>
        <end position="107"/>
    </location>
</feature>
<reference evidence="2" key="1">
    <citation type="submission" date="2022-07" db="EMBL/GenBank/DDBJ databases">
        <authorList>
            <person name="Trinca V."/>
            <person name="Uliana J.V.C."/>
            <person name="Torres T.T."/>
            <person name="Ward R.J."/>
            <person name="Monesi N."/>
        </authorList>
    </citation>
    <scope>NUCLEOTIDE SEQUENCE</scope>
    <source>
        <strain evidence="2">HSMRA1968</strain>
        <tissue evidence="2">Whole embryos</tissue>
    </source>
</reference>
<evidence type="ECO:0000313" key="2">
    <source>
        <dbReference type="EMBL" id="KAJ6635110.1"/>
    </source>
</evidence>
<gene>
    <name evidence="2" type="ORF">Bhyg_13693</name>
</gene>
<evidence type="ECO:0000313" key="3">
    <source>
        <dbReference type="Proteomes" id="UP001151699"/>
    </source>
</evidence>
<dbReference type="AlphaFoldDB" id="A0A9Q0RUX8"/>
<proteinExistence type="predicted"/>
<accession>A0A9Q0RUX8</accession>